<dbReference type="GO" id="GO:0032259">
    <property type="term" value="P:methylation"/>
    <property type="evidence" value="ECO:0007669"/>
    <property type="project" value="UniProtKB-KW"/>
</dbReference>
<dbReference type="NCBIfam" id="TIGR01444">
    <property type="entry name" value="fkbM_fam"/>
    <property type="match status" value="1"/>
</dbReference>
<proteinExistence type="predicted"/>
<feature type="domain" description="Methyltransferase FkbM" evidence="1">
    <location>
        <begin position="87"/>
        <end position="239"/>
    </location>
</feature>
<dbReference type="OrthoDB" id="9812600at2"/>
<evidence type="ECO:0000259" key="1">
    <source>
        <dbReference type="Pfam" id="PF05050"/>
    </source>
</evidence>
<keyword evidence="3" id="KW-1185">Reference proteome</keyword>
<dbReference type="Gene3D" id="3.40.50.150">
    <property type="entry name" value="Vaccinia Virus protein VP39"/>
    <property type="match status" value="1"/>
</dbReference>
<evidence type="ECO:0000313" key="3">
    <source>
        <dbReference type="Proteomes" id="UP000184048"/>
    </source>
</evidence>
<dbReference type="InterPro" id="IPR052514">
    <property type="entry name" value="SAM-dependent_MTase"/>
</dbReference>
<gene>
    <name evidence="2" type="ORF">SAMN02745131_03090</name>
</gene>
<accession>A0A1M5D3E1</accession>
<dbReference type="RefSeq" id="WP_072836239.1">
    <property type="nucleotide sequence ID" value="NZ_FQUU01000014.1"/>
</dbReference>
<protein>
    <submittedName>
        <fullName evidence="2">Methyltransferase, FkbM family</fullName>
    </submittedName>
</protein>
<dbReference type="SUPFAM" id="SSF53335">
    <property type="entry name" value="S-adenosyl-L-methionine-dependent methyltransferases"/>
    <property type="match status" value="1"/>
</dbReference>
<dbReference type="InterPro" id="IPR029063">
    <property type="entry name" value="SAM-dependent_MTases_sf"/>
</dbReference>
<dbReference type="GO" id="GO:0008168">
    <property type="term" value="F:methyltransferase activity"/>
    <property type="evidence" value="ECO:0007669"/>
    <property type="project" value="UniProtKB-KW"/>
</dbReference>
<dbReference type="STRING" id="1121884.SAMN02745131_03090"/>
<organism evidence="2 3">
    <name type="scientific">Flavisolibacter ginsengisoli DSM 18119</name>
    <dbReference type="NCBI Taxonomy" id="1121884"/>
    <lineage>
        <taxon>Bacteria</taxon>
        <taxon>Pseudomonadati</taxon>
        <taxon>Bacteroidota</taxon>
        <taxon>Chitinophagia</taxon>
        <taxon>Chitinophagales</taxon>
        <taxon>Chitinophagaceae</taxon>
        <taxon>Flavisolibacter</taxon>
    </lineage>
</organism>
<sequence length="284" mass="32448">MTDKTLTRIGELAQLTRQEMEAICTKAVRSYYLGDHLQLCKILSRYKIYLDTRDIGIAPNMLMDGYWESWITKFIAQQVKPGMICIDAGANFGYYSLVLAELAGKEGKCIAVEPNSYLCRLMSHTNKVNEYHFEIVARALADTPGKVTLSIPALYWGGGTIRSEKVDDEVITEQVEMITMDSLVDQFHLRQVDFIKMDCEGVEPLIFKGMEKILNQNPSLKMVMEYSPFMYKDATAFTDFLFQRFQVGEIKGDSTVLTFTESDKAYLLNLKDHVDLFLTRKTNE</sequence>
<reference evidence="2 3" key="1">
    <citation type="submission" date="2016-11" db="EMBL/GenBank/DDBJ databases">
        <authorList>
            <person name="Jaros S."/>
            <person name="Januszkiewicz K."/>
            <person name="Wedrychowicz H."/>
        </authorList>
    </citation>
    <scope>NUCLEOTIDE SEQUENCE [LARGE SCALE GENOMIC DNA]</scope>
    <source>
        <strain evidence="2 3">DSM 18119</strain>
    </source>
</reference>
<keyword evidence="2" id="KW-0489">Methyltransferase</keyword>
<name>A0A1M5D3E1_9BACT</name>
<dbReference type="PANTHER" id="PTHR34203">
    <property type="entry name" value="METHYLTRANSFERASE, FKBM FAMILY PROTEIN"/>
    <property type="match status" value="1"/>
</dbReference>
<dbReference type="InterPro" id="IPR006342">
    <property type="entry name" value="FkbM_mtfrase"/>
</dbReference>
<evidence type="ECO:0000313" key="2">
    <source>
        <dbReference type="EMBL" id="SHF61405.1"/>
    </source>
</evidence>
<dbReference type="EMBL" id="FQUU01000014">
    <property type="protein sequence ID" value="SHF61405.1"/>
    <property type="molecule type" value="Genomic_DNA"/>
</dbReference>
<dbReference type="Proteomes" id="UP000184048">
    <property type="component" value="Unassembled WGS sequence"/>
</dbReference>
<dbReference type="Pfam" id="PF05050">
    <property type="entry name" value="Methyltransf_21"/>
    <property type="match status" value="1"/>
</dbReference>
<keyword evidence="2" id="KW-0808">Transferase</keyword>
<dbReference type="AlphaFoldDB" id="A0A1M5D3E1"/>
<dbReference type="PANTHER" id="PTHR34203:SF15">
    <property type="entry name" value="SLL1173 PROTEIN"/>
    <property type="match status" value="1"/>
</dbReference>